<dbReference type="InterPro" id="IPR050584">
    <property type="entry name" value="Cholesterol_7-desaturase"/>
</dbReference>
<dbReference type="GO" id="GO:0051537">
    <property type="term" value="F:2 iron, 2 sulfur cluster binding"/>
    <property type="evidence" value="ECO:0007669"/>
    <property type="project" value="UniProtKB-KW"/>
</dbReference>
<dbReference type="EMBL" id="VISQ01000001">
    <property type="protein sequence ID" value="TVZ69456.1"/>
    <property type="molecule type" value="Genomic_DNA"/>
</dbReference>
<reference evidence="7" key="2">
    <citation type="submission" date="2019-08" db="EMBL/GenBank/DDBJ databases">
        <title>Investigation of anaerobic lignin degradation for improved lignocellulosic biofuels.</title>
        <authorList>
            <person name="Deangelis K.PhD."/>
        </authorList>
    </citation>
    <scope>NUCLEOTIDE SEQUENCE [LARGE SCALE GENOMIC DNA]</scope>
    <source>
        <strain evidence="7">128R</strain>
    </source>
</reference>
<dbReference type="OrthoDB" id="9769355at2"/>
<evidence type="ECO:0000256" key="4">
    <source>
        <dbReference type="ARBA" id="ARBA00023004"/>
    </source>
</evidence>
<keyword evidence="5" id="KW-0411">Iron-sulfur</keyword>
<feature type="domain" description="Rieske" evidence="6">
    <location>
        <begin position="15"/>
        <end position="115"/>
    </location>
</feature>
<evidence type="ECO:0000259" key="6">
    <source>
        <dbReference type="PROSITE" id="PS51296"/>
    </source>
</evidence>
<keyword evidence="2" id="KW-0479">Metal-binding</keyword>
<dbReference type="PROSITE" id="PS00570">
    <property type="entry name" value="RING_HYDROXYL_ALPHA"/>
    <property type="match status" value="1"/>
</dbReference>
<reference evidence="7" key="1">
    <citation type="submission" date="2019-06" db="EMBL/GenBank/DDBJ databases">
        <authorList>
            <person name="Deangelis K."/>
            <person name="Huntemann M."/>
            <person name="Clum A."/>
            <person name="Pillay M."/>
            <person name="Palaniappan K."/>
            <person name="Varghese N."/>
            <person name="Mikhailova N."/>
            <person name="Stamatis D."/>
            <person name="Reddy T."/>
            <person name="Daum C."/>
            <person name="Shapiro N."/>
            <person name="Ivanova N."/>
            <person name="Kyrpides N."/>
            <person name="Woyke T."/>
        </authorList>
    </citation>
    <scope>NUCLEOTIDE SEQUENCE [LARGE SCALE GENOMIC DNA]</scope>
    <source>
        <strain evidence="7">128R</strain>
    </source>
</reference>
<dbReference type="AlphaFoldDB" id="A0A542CVW6"/>
<dbReference type="PANTHER" id="PTHR21266">
    <property type="entry name" value="IRON-SULFUR DOMAIN CONTAINING PROTEIN"/>
    <property type="match status" value="1"/>
</dbReference>
<evidence type="ECO:0000313" key="7">
    <source>
        <dbReference type="EMBL" id="TVZ69456.1"/>
    </source>
</evidence>
<keyword evidence="7" id="KW-0223">Dioxygenase</keyword>
<dbReference type="Gene3D" id="2.102.10.10">
    <property type="entry name" value="Rieske [2Fe-2S] iron-sulphur domain"/>
    <property type="match status" value="1"/>
</dbReference>
<evidence type="ECO:0000256" key="5">
    <source>
        <dbReference type="ARBA" id="ARBA00023014"/>
    </source>
</evidence>
<name>A0A542CVW6_SERFO</name>
<keyword evidence="4" id="KW-0408">Iron</keyword>
<accession>A0A542CVW6</accession>
<dbReference type="CDD" id="cd03469">
    <property type="entry name" value="Rieske_RO_Alpha_N"/>
    <property type="match status" value="1"/>
</dbReference>
<gene>
    <name evidence="7" type="ORF">FHU10_1967</name>
</gene>
<proteinExistence type="predicted"/>
<dbReference type="Pfam" id="PF19112">
    <property type="entry name" value="VanA_C"/>
    <property type="match status" value="1"/>
</dbReference>
<protein>
    <submittedName>
        <fullName evidence="7">Phenylpropionate dioxygenase-like ring-hydroxylating dioxygenase large terminal subunit</fullName>
    </submittedName>
</protein>
<dbReference type="PROSITE" id="PS51296">
    <property type="entry name" value="RIESKE"/>
    <property type="match status" value="1"/>
</dbReference>
<dbReference type="PANTHER" id="PTHR21266:SF60">
    <property type="entry name" value="3-KETOSTEROID-9-ALPHA-MONOOXYGENASE, OXYGENASE COMPONENT"/>
    <property type="match status" value="1"/>
</dbReference>
<dbReference type="SUPFAM" id="SSF50022">
    <property type="entry name" value="ISP domain"/>
    <property type="match status" value="1"/>
</dbReference>
<evidence type="ECO:0000256" key="3">
    <source>
        <dbReference type="ARBA" id="ARBA00023002"/>
    </source>
</evidence>
<organism evidence="7">
    <name type="scientific">Serratia fonticola</name>
    <dbReference type="NCBI Taxonomy" id="47917"/>
    <lineage>
        <taxon>Bacteria</taxon>
        <taxon>Pseudomonadati</taxon>
        <taxon>Pseudomonadota</taxon>
        <taxon>Gammaproteobacteria</taxon>
        <taxon>Enterobacterales</taxon>
        <taxon>Yersiniaceae</taxon>
        <taxon>Serratia</taxon>
    </lineage>
</organism>
<sequence>MTQTSFCYPHLQRYWYPVLSQNQLGNRPHAFQLLDRHLVLVRLSGKVCCFLDSCPHRRVPLSLGQVEQGRLQCRYHGWQFDEQGELQHTPGSKQPACRARLRRFAVQEFQGLIWVRLQDDEGSAPLVAMPEINGMSYRQEYRHVDCGMFHTAENFLDPCHTPYIHRNLLRQSGEQSMHITQQVDSERVITDYALHQRQNGWINRLFDRGIDRNLARFTLPGMIELDYYQQQRLVFKTLLYLIPHQSERTGMLVRVYLPRSRVLPDSLRFALLKPFMNLLFRQDKQILAIQQQARQRYGEQYVFSSTDIVAKPLWQLLHGKLPQAGQPRDIVL</sequence>
<keyword evidence="3" id="KW-0560">Oxidoreductase</keyword>
<dbReference type="GO" id="GO:0051213">
    <property type="term" value="F:dioxygenase activity"/>
    <property type="evidence" value="ECO:0007669"/>
    <property type="project" value="UniProtKB-KW"/>
</dbReference>
<comment type="caution">
    <text evidence="7">The sequence shown here is derived from an EMBL/GenBank/DDBJ whole genome shotgun (WGS) entry which is preliminary data.</text>
</comment>
<keyword evidence="1" id="KW-0001">2Fe-2S</keyword>
<dbReference type="InterPro" id="IPR044043">
    <property type="entry name" value="VanA_C_cat"/>
</dbReference>
<dbReference type="InterPro" id="IPR017941">
    <property type="entry name" value="Rieske_2Fe-2S"/>
</dbReference>
<dbReference type="GO" id="GO:0005506">
    <property type="term" value="F:iron ion binding"/>
    <property type="evidence" value="ECO:0007669"/>
    <property type="project" value="InterPro"/>
</dbReference>
<dbReference type="Gene3D" id="3.90.380.10">
    <property type="entry name" value="Naphthalene 1,2-dioxygenase Alpha Subunit, Chain A, domain 1"/>
    <property type="match status" value="1"/>
</dbReference>
<dbReference type="SUPFAM" id="SSF55961">
    <property type="entry name" value="Bet v1-like"/>
    <property type="match status" value="1"/>
</dbReference>
<dbReference type="InterPro" id="IPR015881">
    <property type="entry name" value="ARHD_Rieske_2Fe_2S"/>
</dbReference>
<dbReference type="InterPro" id="IPR036922">
    <property type="entry name" value="Rieske_2Fe-2S_sf"/>
</dbReference>
<evidence type="ECO:0000256" key="1">
    <source>
        <dbReference type="ARBA" id="ARBA00022714"/>
    </source>
</evidence>
<evidence type="ECO:0000256" key="2">
    <source>
        <dbReference type="ARBA" id="ARBA00022723"/>
    </source>
</evidence>
<dbReference type="Pfam" id="PF00355">
    <property type="entry name" value="Rieske"/>
    <property type="match status" value="1"/>
</dbReference>